<reference evidence="16" key="1">
    <citation type="journal article" date="2017" name="bioRxiv">
        <title>Comparative analysis of the genomes of Stylophora pistillata and Acropora digitifera provides evidence for extensive differences between species of corals.</title>
        <authorList>
            <person name="Voolstra C.R."/>
            <person name="Li Y."/>
            <person name="Liew Y.J."/>
            <person name="Baumgarten S."/>
            <person name="Zoccola D."/>
            <person name="Flot J.-F."/>
            <person name="Tambutte S."/>
            <person name="Allemand D."/>
            <person name="Aranda M."/>
        </authorList>
    </citation>
    <scope>NUCLEOTIDE SEQUENCE [LARGE SCALE GENOMIC DNA]</scope>
</reference>
<dbReference type="GO" id="GO:0012505">
    <property type="term" value="C:endomembrane system"/>
    <property type="evidence" value="ECO:0007669"/>
    <property type="project" value="UniProtKB-SubCell"/>
</dbReference>
<keyword evidence="5" id="KW-0479">Metal-binding</keyword>
<dbReference type="GO" id="GO:0046872">
    <property type="term" value="F:metal ion binding"/>
    <property type="evidence" value="ECO:0007669"/>
    <property type="project" value="UniProtKB-KW"/>
</dbReference>
<evidence type="ECO:0000256" key="1">
    <source>
        <dbReference type="ARBA" id="ARBA00004127"/>
    </source>
</evidence>
<dbReference type="InterPro" id="IPR004014">
    <property type="entry name" value="ATPase_P-typ_cation-transptr_N"/>
</dbReference>
<organism evidence="15 16">
    <name type="scientific">Stylophora pistillata</name>
    <name type="common">Smooth cauliflower coral</name>
    <dbReference type="NCBI Taxonomy" id="50429"/>
    <lineage>
        <taxon>Eukaryota</taxon>
        <taxon>Metazoa</taxon>
        <taxon>Cnidaria</taxon>
        <taxon>Anthozoa</taxon>
        <taxon>Hexacorallia</taxon>
        <taxon>Scleractinia</taxon>
        <taxon>Astrocoeniina</taxon>
        <taxon>Pocilloporidae</taxon>
        <taxon>Stylophora</taxon>
    </lineage>
</organism>
<dbReference type="EMBL" id="LSMT01000081">
    <property type="protein sequence ID" value="PFX28571.1"/>
    <property type="molecule type" value="Genomic_DNA"/>
</dbReference>
<evidence type="ECO:0000256" key="3">
    <source>
        <dbReference type="ARBA" id="ARBA00022568"/>
    </source>
</evidence>
<comment type="caution">
    <text evidence="15">The sequence shown here is derived from an EMBL/GenBank/DDBJ whole genome shotgun (WGS) entry which is preliminary data.</text>
</comment>
<dbReference type="InterPro" id="IPR006408">
    <property type="entry name" value="P-type_ATPase_IIB"/>
</dbReference>
<dbReference type="STRING" id="50429.A0A2B4SFC9"/>
<evidence type="ECO:0000256" key="13">
    <source>
        <dbReference type="RuleBase" id="RU361146"/>
    </source>
</evidence>
<evidence type="ECO:0000256" key="12">
    <source>
        <dbReference type="ARBA" id="ARBA00023136"/>
    </source>
</evidence>
<keyword evidence="3 13" id="KW-0109">Calcium transport</keyword>
<keyword evidence="8 13" id="KW-0067">ATP-binding</keyword>
<feature type="transmembrane region" description="Helical" evidence="13">
    <location>
        <begin position="126"/>
        <end position="147"/>
    </location>
</feature>
<dbReference type="SUPFAM" id="SSF56784">
    <property type="entry name" value="HAD-like"/>
    <property type="match status" value="1"/>
</dbReference>
<feature type="transmembrane region" description="Helical" evidence="13">
    <location>
        <begin position="907"/>
        <end position="924"/>
    </location>
</feature>
<dbReference type="InterPro" id="IPR023299">
    <property type="entry name" value="ATPase_P-typ_cyto_dom_N"/>
</dbReference>
<dbReference type="PANTHER" id="PTHR24093:SF369">
    <property type="entry name" value="CALCIUM-TRANSPORTING ATPASE"/>
    <property type="match status" value="1"/>
</dbReference>
<feature type="transmembrane region" description="Helical" evidence="13">
    <location>
        <begin position="350"/>
        <end position="381"/>
    </location>
</feature>
<evidence type="ECO:0000313" key="16">
    <source>
        <dbReference type="Proteomes" id="UP000225706"/>
    </source>
</evidence>
<dbReference type="InterPro" id="IPR059000">
    <property type="entry name" value="ATPase_P-type_domA"/>
</dbReference>
<dbReference type="GO" id="GO:0005524">
    <property type="term" value="F:ATP binding"/>
    <property type="evidence" value="ECO:0007669"/>
    <property type="project" value="UniProtKB-KW"/>
</dbReference>
<dbReference type="Gene3D" id="1.20.1110.10">
    <property type="entry name" value="Calcium-transporting ATPase, transmembrane domain"/>
    <property type="match status" value="2"/>
</dbReference>
<dbReference type="Gene3D" id="3.40.1110.10">
    <property type="entry name" value="Calcium-transporting ATPase, cytoplasmic domain N"/>
    <property type="match status" value="1"/>
</dbReference>
<feature type="transmembrane region" description="Helical" evidence="13">
    <location>
        <begin position="309"/>
        <end position="330"/>
    </location>
</feature>
<proteinExistence type="inferred from homology"/>
<dbReference type="GO" id="GO:0005886">
    <property type="term" value="C:plasma membrane"/>
    <property type="evidence" value="ECO:0007669"/>
    <property type="project" value="TreeGrafter"/>
</dbReference>
<dbReference type="OrthoDB" id="116380at2759"/>
<evidence type="ECO:0000256" key="11">
    <source>
        <dbReference type="ARBA" id="ARBA00023065"/>
    </source>
</evidence>
<feature type="domain" description="Cation-transporting P-type ATPase N-terminal" evidence="14">
    <location>
        <begin position="36"/>
        <end position="112"/>
    </location>
</feature>
<dbReference type="Gene3D" id="2.70.150.10">
    <property type="entry name" value="Calcium-transporting ATPase, cytoplasmic transduction domain A"/>
    <property type="match status" value="1"/>
</dbReference>
<dbReference type="EC" id="7.2.2.10" evidence="13"/>
<protein>
    <recommendedName>
        <fullName evidence="13">Calcium-transporting ATPase</fullName>
        <ecNumber evidence="13">7.2.2.10</ecNumber>
    </recommendedName>
</protein>
<accession>A0A2B4SFC9</accession>
<dbReference type="InterPro" id="IPR006068">
    <property type="entry name" value="ATPase_P-typ_cation-transptr_C"/>
</dbReference>
<evidence type="ECO:0000256" key="4">
    <source>
        <dbReference type="ARBA" id="ARBA00022692"/>
    </source>
</evidence>
<keyword evidence="10 13" id="KW-1133">Transmembrane helix</keyword>
<feature type="transmembrane region" description="Helical" evidence="13">
    <location>
        <begin position="95"/>
        <end position="114"/>
    </location>
</feature>
<dbReference type="GO" id="GO:0051480">
    <property type="term" value="P:regulation of cytosolic calcium ion concentration"/>
    <property type="evidence" value="ECO:0007669"/>
    <property type="project" value="TreeGrafter"/>
</dbReference>
<dbReference type="SMART" id="SM00831">
    <property type="entry name" value="Cation_ATPase_N"/>
    <property type="match status" value="1"/>
</dbReference>
<dbReference type="NCBIfam" id="TIGR01494">
    <property type="entry name" value="ATPase_P-type"/>
    <property type="match status" value="1"/>
</dbReference>
<dbReference type="InterPro" id="IPR023298">
    <property type="entry name" value="ATPase_P-typ_TM_dom_sf"/>
</dbReference>
<gene>
    <name evidence="15" type="primary">ATP2B3</name>
    <name evidence="15" type="ORF">AWC38_SpisGene6692</name>
</gene>
<dbReference type="Pfam" id="PF00690">
    <property type="entry name" value="Cation_ATPase_N"/>
    <property type="match status" value="1"/>
</dbReference>
<feature type="transmembrane region" description="Helical" evidence="13">
    <location>
        <begin position="978"/>
        <end position="999"/>
    </location>
</feature>
<comment type="subcellular location">
    <subcellularLocation>
        <location evidence="1">Endomembrane system</location>
        <topology evidence="1">Multi-pass membrane protein</topology>
    </subcellularLocation>
    <subcellularLocation>
        <location evidence="13">Membrane</location>
        <topology evidence="13">Multi-pass membrane protein</topology>
    </subcellularLocation>
</comment>
<feature type="transmembrane region" description="Helical" evidence="13">
    <location>
        <begin position="945"/>
        <end position="966"/>
    </location>
</feature>
<evidence type="ECO:0000256" key="6">
    <source>
        <dbReference type="ARBA" id="ARBA00022741"/>
    </source>
</evidence>
<keyword evidence="9" id="KW-0460">Magnesium</keyword>
<comment type="similarity">
    <text evidence="13">Belongs to the cation transport ATPase (P-type) (TC 3.A.3) family.</text>
</comment>
<dbReference type="GO" id="GO:0016887">
    <property type="term" value="F:ATP hydrolysis activity"/>
    <property type="evidence" value="ECO:0007669"/>
    <property type="project" value="InterPro"/>
</dbReference>
<evidence type="ECO:0000259" key="14">
    <source>
        <dbReference type="SMART" id="SM00831"/>
    </source>
</evidence>
<evidence type="ECO:0000313" key="15">
    <source>
        <dbReference type="EMBL" id="PFX28571.1"/>
    </source>
</evidence>
<dbReference type="SUPFAM" id="SSF81665">
    <property type="entry name" value="Calcium ATPase, transmembrane domain M"/>
    <property type="match status" value="1"/>
</dbReference>
<name>A0A2B4SFC9_STYPI</name>
<dbReference type="Pfam" id="PF00689">
    <property type="entry name" value="Cation_ATPase_C"/>
    <property type="match status" value="1"/>
</dbReference>
<feature type="transmembrane region" description="Helical" evidence="13">
    <location>
        <begin position="822"/>
        <end position="842"/>
    </location>
</feature>
<dbReference type="Pfam" id="PF13246">
    <property type="entry name" value="Cation_ATPase"/>
    <property type="match status" value="1"/>
</dbReference>
<evidence type="ECO:0000256" key="7">
    <source>
        <dbReference type="ARBA" id="ARBA00022837"/>
    </source>
</evidence>
<sequence>MMDEVDSGFKPNLTNTPEMLVEVMKSRGAEAAAVIEEKFGDVQHLIHELQTSVSRGIIGIREEVMHRREKFGKNFMPLEPPRPFLEYLFCALKDWVILILFIGALLSVILGAVFPEKCEDQDGLAVAMYEGIGIMSTIVIMILLVAFSDYLKESHFHSLQFKINRERKVKIIRGGIVLDLLASEVVVGDLCLLNKGTLIPADGVVVQVNDLLVNESALTGKKSMVSKEIDPLVFCGTHVVNGSGKMIVLAVGCNTQIYKSNNQSPSSPTTTITFKAVFPDEEDLNINSVSFDHKEDNAMLQQKVNKVEVALGYISIILAIITILVLVIHLSVHTFSTQGKSFEVSLVNEYIRSLIIGFVVLIITVPEALSLVVSSCLAFCVKEMYYDKALVRHVDMLETMGNITNICCNKTGVLTQNRMVVQKSYIGEKVYVSEGDLRQFKSSTPKNMFEDLCKAISVNTSYSAQILEEGEDNIPKQSGDRIDAALLQYLFQFGEYYQSWRDDYPQSKLIKVFEFTPDRKCMSTIINDDHGGYHVYSKGAAEVLLQHCSHVVGINGELKEFTKEDVENLSRDVIDQWQKEGLRILCLTTKYISFEDGEELLKKKESEILSSLTLQGIVGINDPVREQVPYAIGQCQRAGITVRMVTGDNVITATSVAVKCGIINKSDEESYVYDGKEFNSYIHDPDKTINTDRFNTMLPKLCVLARATPLDKYVLVKGMMESHVKSAGEIVAVTGSGANDGPVLRMADVGFTMGVAGTDIAKEASDVILLNDDFSSIVSAIKWGRHIYHTVLKFMQFQFTVCWVAVIVVIFGAGLVGRSPLVATQLLWINLIMDTLACFALTRDTPIDRLMNYKPYGRHKPLISRTLLRNVIGHSVYQLVVIFLLIFKGSDWFDVADGFHSETLCMPTQHASMVFTTFVLMQLFNEINARMLQERNVFLGVYKNFAFLIIWFGQLAMQIAIVELFHSAFHVKGMDLYQWMWCFFLGFSELIWAQIIFTIPKDIIPEAFRCIAVGTPKGRGIAYYRSSSRVEQQDSGVVNSLLSPLDGVLEIVEDCLLE</sequence>
<dbReference type="SUPFAM" id="SSF81660">
    <property type="entry name" value="Metal cation-transporting ATPase, ATP-binding domain N"/>
    <property type="match status" value="1"/>
</dbReference>
<comment type="catalytic activity">
    <reaction evidence="13">
        <text>Ca(2+)(in) + ATP + H2O = Ca(2+)(out) + ADP + phosphate + H(+)</text>
        <dbReference type="Rhea" id="RHEA:18105"/>
        <dbReference type="ChEBI" id="CHEBI:15377"/>
        <dbReference type="ChEBI" id="CHEBI:15378"/>
        <dbReference type="ChEBI" id="CHEBI:29108"/>
        <dbReference type="ChEBI" id="CHEBI:30616"/>
        <dbReference type="ChEBI" id="CHEBI:43474"/>
        <dbReference type="ChEBI" id="CHEBI:456216"/>
        <dbReference type="EC" id="7.2.2.10"/>
    </reaction>
</comment>
<evidence type="ECO:0000256" key="2">
    <source>
        <dbReference type="ARBA" id="ARBA00022448"/>
    </source>
</evidence>
<keyword evidence="11 13" id="KW-0406">Ion transport</keyword>
<dbReference type="SUPFAM" id="SSF81653">
    <property type="entry name" value="Calcium ATPase, transduction domain A"/>
    <property type="match status" value="1"/>
</dbReference>
<dbReference type="PRINTS" id="PR00119">
    <property type="entry name" value="CATATPASE"/>
</dbReference>
<keyword evidence="6 13" id="KW-0547">Nucleotide-binding</keyword>
<evidence type="ECO:0000256" key="8">
    <source>
        <dbReference type="ARBA" id="ARBA00022840"/>
    </source>
</evidence>
<dbReference type="PANTHER" id="PTHR24093">
    <property type="entry name" value="CATION TRANSPORTING ATPASE"/>
    <property type="match status" value="1"/>
</dbReference>
<dbReference type="InterPro" id="IPR036412">
    <property type="entry name" value="HAD-like_sf"/>
</dbReference>
<keyword evidence="2 13" id="KW-0813">Transport</keyword>
<dbReference type="Pfam" id="PF00122">
    <property type="entry name" value="E1-E2_ATPase"/>
    <property type="match status" value="1"/>
</dbReference>
<dbReference type="Proteomes" id="UP000225706">
    <property type="component" value="Unassembled WGS sequence"/>
</dbReference>
<dbReference type="InterPro" id="IPR001757">
    <property type="entry name" value="P_typ_ATPase"/>
</dbReference>
<keyword evidence="16" id="KW-1185">Reference proteome</keyword>
<evidence type="ECO:0000256" key="5">
    <source>
        <dbReference type="ARBA" id="ARBA00022723"/>
    </source>
</evidence>
<evidence type="ECO:0000256" key="9">
    <source>
        <dbReference type="ARBA" id="ARBA00022842"/>
    </source>
</evidence>
<evidence type="ECO:0000256" key="10">
    <source>
        <dbReference type="ARBA" id="ARBA00022989"/>
    </source>
</evidence>
<comment type="function">
    <text evidence="13">Catalyzes the hydrolysis of ATP coupled with the transport of calcium.</text>
</comment>
<dbReference type="GO" id="GO:0005388">
    <property type="term" value="F:P-type calcium transporter activity"/>
    <property type="evidence" value="ECO:0007669"/>
    <property type="project" value="UniProtKB-EC"/>
</dbReference>
<keyword evidence="12 13" id="KW-0472">Membrane</keyword>
<dbReference type="NCBIfam" id="TIGR01517">
    <property type="entry name" value="ATPase-IIB_Ca"/>
    <property type="match status" value="1"/>
</dbReference>
<keyword evidence="4 13" id="KW-0812">Transmembrane</keyword>
<dbReference type="AlphaFoldDB" id="A0A2B4SFC9"/>
<keyword evidence="7 13" id="KW-0106">Calcium</keyword>
<feature type="transmembrane region" description="Helical" evidence="13">
    <location>
        <begin position="867"/>
        <end position="887"/>
    </location>
</feature>
<feature type="transmembrane region" description="Helical" evidence="13">
    <location>
        <begin position="794"/>
        <end position="816"/>
    </location>
</feature>
<dbReference type="InterPro" id="IPR008250">
    <property type="entry name" value="ATPase_P-typ_transduc_dom_A_sf"/>
</dbReference>